<organism evidence="14 15">
    <name type="scientific">Paenibacillus piri</name>
    <dbReference type="NCBI Taxonomy" id="2547395"/>
    <lineage>
        <taxon>Bacteria</taxon>
        <taxon>Bacillati</taxon>
        <taxon>Bacillota</taxon>
        <taxon>Bacilli</taxon>
        <taxon>Bacillales</taxon>
        <taxon>Paenibacillaceae</taxon>
        <taxon>Paenibacillus</taxon>
    </lineage>
</organism>
<evidence type="ECO:0000259" key="12">
    <source>
        <dbReference type="Pfam" id="PF10099"/>
    </source>
</evidence>
<dbReference type="OrthoDB" id="150725at2"/>
<sequence length="261" mass="28955">MTQSNNTCERMFAFFLNELPEQETEAFKLHLAACPSCRDEWNNLQRVWQTLPFEMDETDIPDSLKERMFEQISRNIQQPLHAEEQEIADEPFESESPPLQKAKPAAPISKRWTYAAAAVVFAMIGAAAGWGINEYGRSHLAASDRLAAPAKVVDQYALKAFDPDMPAASGHCWIKEQGKSKQLVVQVNGLGRNAGDEAYQVWIVKEGTRFNGGTFQVDDKGSGVLTYDLNSQESGFDRIGITLEPDAKGTKPRGKKVLGTS</sequence>
<feature type="domain" description="Putative zinc-finger" evidence="13">
    <location>
        <begin position="9"/>
        <end position="38"/>
    </location>
</feature>
<evidence type="ECO:0000256" key="9">
    <source>
        <dbReference type="ARBA" id="ARBA00029829"/>
    </source>
</evidence>
<dbReference type="PANTHER" id="PTHR37461">
    <property type="entry name" value="ANTI-SIGMA-K FACTOR RSKA"/>
    <property type="match status" value="1"/>
</dbReference>
<keyword evidence="15" id="KW-1185">Reference proteome</keyword>
<dbReference type="RefSeq" id="WP_133229875.1">
    <property type="nucleotide sequence ID" value="NZ_SMRT01000007.1"/>
</dbReference>
<evidence type="ECO:0000256" key="1">
    <source>
        <dbReference type="ARBA" id="ARBA00004167"/>
    </source>
</evidence>
<dbReference type="InterPro" id="IPR051474">
    <property type="entry name" value="Anti-sigma-K/W_factor"/>
</dbReference>
<protein>
    <recommendedName>
        <fullName evidence="8">Anti-sigma-W factor RsiW</fullName>
    </recommendedName>
    <alternativeName>
        <fullName evidence="10">Regulator of SigK</fullName>
    </alternativeName>
    <alternativeName>
        <fullName evidence="9">Sigma-K anti-sigma factor RskA</fullName>
    </alternativeName>
</protein>
<dbReference type="AlphaFoldDB" id="A0A4R5KNU0"/>
<evidence type="ECO:0000256" key="2">
    <source>
        <dbReference type="ARBA" id="ARBA00004236"/>
    </source>
</evidence>
<dbReference type="GO" id="GO:0006417">
    <property type="term" value="P:regulation of translation"/>
    <property type="evidence" value="ECO:0007669"/>
    <property type="project" value="TreeGrafter"/>
</dbReference>
<keyword evidence="6 11" id="KW-0472">Membrane</keyword>
<dbReference type="EMBL" id="SMRT01000007">
    <property type="protein sequence ID" value="TDF96615.1"/>
    <property type="molecule type" value="Genomic_DNA"/>
</dbReference>
<dbReference type="Proteomes" id="UP000295636">
    <property type="component" value="Unassembled WGS sequence"/>
</dbReference>
<dbReference type="InterPro" id="IPR027383">
    <property type="entry name" value="Znf_put"/>
</dbReference>
<gene>
    <name evidence="14" type="ORF">E1757_16090</name>
</gene>
<evidence type="ECO:0000313" key="14">
    <source>
        <dbReference type="EMBL" id="TDF96615.1"/>
    </source>
</evidence>
<evidence type="ECO:0000256" key="10">
    <source>
        <dbReference type="ARBA" id="ARBA00030803"/>
    </source>
</evidence>
<evidence type="ECO:0000256" key="4">
    <source>
        <dbReference type="ARBA" id="ARBA00022692"/>
    </source>
</evidence>
<evidence type="ECO:0000256" key="11">
    <source>
        <dbReference type="SAM" id="Phobius"/>
    </source>
</evidence>
<dbReference type="Pfam" id="PF13490">
    <property type="entry name" value="zf-HC2"/>
    <property type="match status" value="1"/>
</dbReference>
<dbReference type="GO" id="GO:0016989">
    <property type="term" value="F:sigma factor antagonist activity"/>
    <property type="evidence" value="ECO:0007669"/>
    <property type="project" value="TreeGrafter"/>
</dbReference>
<comment type="caution">
    <text evidence="14">The sequence shown here is derived from an EMBL/GenBank/DDBJ whole genome shotgun (WGS) entry which is preliminary data.</text>
</comment>
<evidence type="ECO:0000313" key="15">
    <source>
        <dbReference type="Proteomes" id="UP000295636"/>
    </source>
</evidence>
<evidence type="ECO:0000259" key="13">
    <source>
        <dbReference type="Pfam" id="PF13490"/>
    </source>
</evidence>
<keyword evidence="3" id="KW-1003">Cell membrane</keyword>
<evidence type="ECO:0000256" key="7">
    <source>
        <dbReference type="ARBA" id="ARBA00024353"/>
    </source>
</evidence>
<dbReference type="Gene3D" id="1.10.10.1320">
    <property type="entry name" value="Anti-sigma factor, zinc-finger domain"/>
    <property type="match status" value="1"/>
</dbReference>
<proteinExistence type="inferred from homology"/>
<dbReference type="InterPro" id="IPR041916">
    <property type="entry name" value="Anti_sigma_zinc_sf"/>
</dbReference>
<feature type="transmembrane region" description="Helical" evidence="11">
    <location>
        <begin position="112"/>
        <end position="132"/>
    </location>
</feature>
<name>A0A4R5KNU0_9BACL</name>
<reference evidence="14 15" key="1">
    <citation type="submission" date="2019-03" db="EMBL/GenBank/DDBJ databases">
        <title>This is whole genome sequence of Paenibacillus sp MS74 strain.</title>
        <authorList>
            <person name="Trinh H.N."/>
        </authorList>
    </citation>
    <scope>NUCLEOTIDE SEQUENCE [LARGE SCALE GENOMIC DNA]</scope>
    <source>
        <strain evidence="14 15">MS74</strain>
    </source>
</reference>
<dbReference type="GO" id="GO:0005886">
    <property type="term" value="C:plasma membrane"/>
    <property type="evidence" value="ECO:0007669"/>
    <property type="project" value="UniProtKB-SubCell"/>
</dbReference>
<comment type="similarity">
    <text evidence="7">Belongs to the zinc-associated anti-sigma factor (ZAS) superfamily. Anti-sigma-W factor family.</text>
</comment>
<evidence type="ECO:0000256" key="3">
    <source>
        <dbReference type="ARBA" id="ARBA00022475"/>
    </source>
</evidence>
<keyword evidence="4 11" id="KW-0812">Transmembrane</keyword>
<feature type="domain" description="Anti-sigma K factor RskA C-terminal" evidence="12">
    <location>
        <begin position="113"/>
        <end position="250"/>
    </location>
</feature>
<dbReference type="PANTHER" id="PTHR37461:SF1">
    <property type="entry name" value="ANTI-SIGMA-K FACTOR RSKA"/>
    <property type="match status" value="1"/>
</dbReference>
<evidence type="ECO:0000256" key="5">
    <source>
        <dbReference type="ARBA" id="ARBA00022989"/>
    </source>
</evidence>
<keyword evidence="5 11" id="KW-1133">Transmembrane helix</keyword>
<comment type="subcellular location">
    <subcellularLocation>
        <location evidence="2">Cell membrane</location>
    </subcellularLocation>
    <subcellularLocation>
        <location evidence="1">Membrane</location>
        <topology evidence="1">Single-pass membrane protein</topology>
    </subcellularLocation>
</comment>
<dbReference type="InterPro" id="IPR018764">
    <property type="entry name" value="RskA_C"/>
</dbReference>
<accession>A0A4R5KNU0</accession>
<evidence type="ECO:0000256" key="6">
    <source>
        <dbReference type="ARBA" id="ARBA00023136"/>
    </source>
</evidence>
<dbReference type="Pfam" id="PF10099">
    <property type="entry name" value="RskA_C"/>
    <property type="match status" value="1"/>
</dbReference>
<evidence type="ECO:0000256" key="8">
    <source>
        <dbReference type="ARBA" id="ARBA00024438"/>
    </source>
</evidence>